<feature type="domain" description="Anaphase-promoting complex subunit 5" evidence="1">
    <location>
        <begin position="863"/>
        <end position="894"/>
    </location>
</feature>
<dbReference type="InterPro" id="IPR011717">
    <property type="entry name" value="TPR-4"/>
</dbReference>
<organism evidence="2 3">
    <name type="scientific">Psilocybe cf. subviscida</name>
    <dbReference type="NCBI Taxonomy" id="2480587"/>
    <lineage>
        <taxon>Eukaryota</taxon>
        <taxon>Fungi</taxon>
        <taxon>Dikarya</taxon>
        <taxon>Basidiomycota</taxon>
        <taxon>Agaricomycotina</taxon>
        <taxon>Agaricomycetes</taxon>
        <taxon>Agaricomycetidae</taxon>
        <taxon>Agaricales</taxon>
        <taxon>Agaricineae</taxon>
        <taxon>Strophariaceae</taxon>
        <taxon>Psilocybe</taxon>
    </lineage>
</organism>
<dbReference type="OrthoDB" id="3038309at2759"/>
<dbReference type="AlphaFoldDB" id="A0A8H5BB34"/>
<proteinExistence type="predicted"/>
<keyword evidence="3" id="KW-1185">Reference proteome</keyword>
<evidence type="ECO:0000259" key="1">
    <source>
        <dbReference type="Pfam" id="PF12862"/>
    </source>
</evidence>
<dbReference type="GO" id="GO:0042802">
    <property type="term" value="F:identical protein binding"/>
    <property type="evidence" value="ECO:0007669"/>
    <property type="project" value="InterPro"/>
</dbReference>
<dbReference type="Gene3D" id="1.25.40.10">
    <property type="entry name" value="Tetratricopeptide repeat domain"/>
    <property type="match status" value="2"/>
</dbReference>
<dbReference type="InterPro" id="IPR026000">
    <property type="entry name" value="Apc5_dom"/>
</dbReference>
<dbReference type="InterPro" id="IPR019734">
    <property type="entry name" value="TPR_rpt"/>
</dbReference>
<feature type="domain" description="Anaphase-promoting complex subunit 5" evidence="1">
    <location>
        <begin position="586"/>
        <end position="627"/>
    </location>
</feature>
<dbReference type="Proteomes" id="UP000567179">
    <property type="component" value="Unassembled WGS sequence"/>
</dbReference>
<accession>A0A8H5BB34</accession>
<dbReference type="SMART" id="SM00028">
    <property type="entry name" value="TPR"/>
    <property type="match status" value="7"/>
</dbReference>
<evidence type="ECO:0000313" key="2">
    <source>
        <dbReference type="EMBL" id="KAF5319591.1"/>
    </source>
</evidence>
<protein>
    <recommendedName>
        <fullName evidence="1">Anaphase-promoting complex subunit 5 domain-containing protein</fullName>
    </recommendedName>
</protein>
<dbReference type="Pfam" id="PF07721">
    <property type="entry name" value="TPR_4"/>
    <property type="match status" value="2"/>
</dbReference>
<dbReference type="Pfam" id="PF12862">
    <property type="entry name" value="ANAPC5"/>
    <property type="match status" value="3"/>
</dbReference>
<comment type="caution">
    <text evidence="2">The sequence shown here is derived from an EMBL/GenBank/DDBJ whole genome shotgun (WGS) entry which is preliminary data.</text>
</comment>
<dbReference type="InterPro" id="IPR011990">
    <property type="entry name" value="TPR-like_helical_dom_sf"/>
</dbReference>
<name>A0A8H5BB34_9AGAR</name>
<dbReference type="EMBL" id="JAACJJ010000029">
    <property type="protein sequence ID" value="KAF5319591.1"/>
    <property type="molecule type" value="Genomic_DNA"/>
</dbReference>
<gene>
    <name evidence="2" type="ORF">D9619_008378</name>
</gene>
<sequence>MKDFCVALLGLLDKFRSFEASILPLLPKTGRSKLGLFIRGWLNNNIIQENISDLESDIVRVIRKYMVKSAMRVEVMQRMNHQETIRGLTNVHDDVTQGLHALAVVERNVSAIAATTTPHRSYESSGTTSDEFNRSIIMFAQSTPSTSTPMLRRPEVITEELMTAAYIKLQIDSIAMIVENISTIPAPGAQHSVNRLSWNPIVESSSMSIIHLRHHVVREVTIIRDLLESEGLVQTVSIDAARTPLNNLSVALGMLGMLRESILVGNWTITLARTLVNAFSDGNPDCGATLVFYLFNQSIRYWDSGDKAQSLQTVKEAHTITQNLRNQYGGENRFQVLHSQILLHYATLVDNQQSMKMCIEAIHILEGILDVQAVTQTKSRQEILSLTVGQSHSSFLEHLFSSASESSITTIVVYALALEGLADCLLIDDHPDSALYLRLLALAVHRKLVSFYGHEYKTQLAEALLSLVQDGTASHMPAEQLLNIADDGAEAFIVNSGPPYRTEPYYGRTVVRTVPSDTKIQLRRYGYGQTLADNNPPYYARMLVNALRVKATTLQNLGQDAEAIAIWEEIASLARQIIQDSELCATALNTLAIQFRRLKRHDDAVRTGTLAITTYREGLDTQALGYFHLSRDLQKLRRYKEAAEAARTSVTLYRRLAIRDPETWMSDLTEGLSDLARCLAALGDYAEASIALAESVGILDNFLGAHMGASSDVIDRYCAALDIHHKISIILKDKEESLKVSSTAVQYFRRLSDSYPQNENIVDWLSWSEFRNAYNMLRVGCLQDALHHLEHWFDAWHTKNEAISESSIASWHAAMMNLKAHVLDAQGCTEQALSATLKVHGIVSLFFSTDRSCFLEMIESMHHEARLRWSLGDNGEALQVAEEALRLARANKLESAVGGLLWSLHAVAITASSYLDYNRAAEAAREGCNISAGQNWRSIECEYNIFLRPSLFALLSSAEANVGMYDTALEYAHCAVDASLEIADIKLYISATIAKQSYMETRGNLAEILLATGDLAQARQICEERSAYFSDRVENRMGEYRDLAPILRMLGVLCCSDGRHEEGDAAAKELSRIMRTLGSAFPSLQEQVKIRLRHQANVPILKVLDDMCHKLNCKHQAGIISLFAI</sequence>
<evidence type="ECO:0000313" key="3">
    <source>
        <dbReference type="Proteomes" id="UP000567179"/>
    </source>
</evidence>
<feature type="domain" description="Anaphase-promoting complex subunit 5" evidence="1">
    <location>
        <begin position="775"/>
        <end position="835"/>
    </location>
</feature>
<reference evidence="2 3" key="1">
    <citation type="journal article" date="2020" name="ISME J.">
        <title>Uncovering the hidden diversity of litter-decomposition mechanisms in mushroom-forming fungi.</title>
        <authorList>
            <person name="Floudas D."/>
            <person name="Bentzer J."/>
            <person name="Ahren D."/>
            <person name="Johansson T."/>
            <person name="Persson P."/>
            <person name="Tunlid A."/>
        </authorList>
    </citation>
    <scope>NUCLEOTIDE SEQUENCE [LARGE SCALE GENOMIC DNA]</scope>
    <source>
        <strain evidence="2 3">CBS 101986</strain>
    </source>
</reference>
<dbReference type="SUPFAM" id="SSF48452">
    <property type="entry name" value="TPR-like"/>
    <property type="match status" value="2"/>
</dbReference>